<evidence type="ECO:0000313" key="9">
    <source>
        <dbReference type="Proteomes" id="UP001237642"/>
    </source>
</evidence>
<dbReference type="GO" id="GO:0003677">
    <property type="term" value="F:DNA binding"/>
    <property type="evidence" value="ECO:0007669"/>
    <property type="project" value="UniProtKB-KW"/>
</dbReference>
<dbReference type="Proteomes" id="UP001237642">
    <property type="component" value="Unassembled WGS sequence"/>
</dbReference>
<dbReference type="Pfam" id="PF01015">
    <property type="entry name" value="Ribosomal_S3Ae"/>
    <property type="match status" value="1"/>
</dbReference>
<evidence type="ECO:0000256" key="5">
    <source>
        <dbReference type="ARBA" id="ARBA00023163"/>
    </source>
</evidence>
<evidence type="ECO:0000259" key="7">
    <source>
        <dbReference type="PROSITE" id="PS51742"/>
    </source>
</evidence>
<keyword evidence="4" id="KW-0238">DNA-binding</keyword>
<proteinExistence type="predicted"/>
<dbReference type="GO" id="GO:1990904">
    <property type="term" value="C:ribonucleoprotein complex"/>
    <property type="evidence" value="ECO:0007669"/>
    <property type="project" value="UniProtKB-KW"/>
</dbReference>
<sequence>MLVVSLADLQKEKDEDQAYRKIRLRTEDVQGKNVLTNFWGMDFTTDKLRSLVRKWETLIEAHVDVKTTDSYTLGIFCIGFTKKLSNQPVEVHPPESIPPTGATGGATIKPVILDVPDGVDIIDWVAGFANLNKVCITVVGGFGKVSLAALSRLKSPAPPLLYIEHLTLINLSGTYQFSTLAEGSPTFINALLGRLNGAVIGGAASRMVVMGKVGLSAYVFQNPKIITIKTEFH</sequence>
<evidence type="ECO:0000256" key="2">
    <source>
        <dbReference type="ARBA" id="ARBA00022980"/>
    </source>
</evidence>
<dbReference type="SMART" id="SM01397">
    <property type="entry name" value="Ribosomal_S3Ae"/>
    <property type="match status" value="1"/>
</dbReference>
<dbReference type="GO" id="GO:0003735">
    <property type="term" value="F:structural constituent of ribosome"/>
    <property type="evidence" value="ECO:0007669"/>
    <property type="project" value="InterPro"/>
</dbReference>
<evidence type="ECO:0000256" key="4">
    <source>
        <dbReference type="ARBA" id="ARBA00023125"/>
    </source>
</evidence>
<dbReference type="GO" id="GO:0005840">
    <property type="term" value="C:ribosome"/>
    <property type="evidence" value="ECO:0007669"/>
    <property type="project" value="UniProtKB-KW"/>
</dbReference>
<dbReference type="PROSITE" id="PS51742">
    <property type="entry name" value="PPC"/>
    <property type="match status" value="1"/>
</dbReference>
<evidence type="ECO:0000256" key="1">
    <source>
        <dbReference type="ARBA" id="ARBA00022490"/>
    </source>
</evidence>
<protein>
    <recommendedName>
        <fullName evidence="7">PPC domain-containing protein</fullName>
    </recommendedName>
</protein>
<feature type="domain" description="PPC" evidence="7">
    <location>
        <begin position="105"/>
        <end position="233"/>
    </location>
</feature>
<reference evidence="8" key="1">
    <citation type="submission" date="2023-02" db="EMBL/GenBank/DDBJ databases">
        <title>Genome of toxic invasive species Heracleum sosnowskyi carries increased number of genes despite the absence of recent whole-genome duplications.</title>
        <authorList>
            <person name="Schelkunov M."/>
            <person name="Shtratnikova V."/>
            <person name="Makarenko M."/>
            <person name="Klepikova A."/>
            <person name="Omelchenko D."/>
            <person name="Novikova G."/>
            <person name="Obukhova E."/>
            <person name="Bogdanov V."/>
            <person name="Penin A."/>
            <person name="Logacheva M."/>
        </authorList>
    </citation>
    <scope>NUCLEOTIDE SEQUENCE</scope>
    <source>
        <strain evidence="8">Hsosn_3</strain>
        <tissue evidence="8">Leaf</tissue>
    </source>
</reference>
<dbReference type="InterPro" id="IPR001593">
    <property type="entry name" value="Ribosomal_eS1"/>
</dbReference>
<keyword evidence="6" id="KW-0687">Ribonucleoprotein</keyword>
<keyword evidence="3" id="KW-0805">Transcription regulation</keyword>
<dbReference type="PANTHER" id="PTHR11830">
    <property type="entry name" value="40S RIBOSOMAL PROTEIN S3A"/>
    <property type="match status" value="1"/>
</dbReference>
<comment type="caution">
    <text evidence="8">The sequence shown here is derived from an EMBL/GenBank/DDBJ whole genome shotgun (WGS) entry which is preliminary data.</text>
</comment>
<evidence type="ECO:0000256" key="3">
    <source>
        <dbReference type="ARBA" id="ARBA00023015"/>
    </source>
</evidence>
<keyword evidence="5" id="KW-0804">Transcription</keyword>
<keyword evidence="1" id="KW-0963">Cytoplasm</keyword>
<organism evidence="8 9">
    <name type="scientific">Heracleum sosnowskyi</name>
    <dbReference type="NCBI Taxonomy" id="360622"/>
    <lineage>
        <taxon>Eukaryota</taxon>
        <taxon>Viridiplantae</taxon>
        <taxon>Streptophyta</taxon>
        <taxon>Embryophyta</taxon>
        <taxon>Tracheophyta</taxon>
        <taxon>Spermatophyta</taxon>
        <taxon>Magnoliopsida</taxon>
        <taxon>eudicotyledons</taxon>
        <taxon>Gunneridae</taxon>
        <taxon>Pentapetalae</taxon>
        <taxon>asterids</taxon>
        <taxon>campanulids</taxon>
        <taxon>Apiales</taxon>
        <taxon>Apiaceae</taxon>
        <taxon>Apioideae</taxon>
        <taxon>apioid superclade</taxon>
        <taxon>Tordylieae</taxon>
        <taxon>Tordyliinae</taxon>
        <taxon>Heracleum</taxon>
    </lineage>
</organism>
<evidence type="ECO:0000256" key="6">
    <source>
        <dbReference type="ARBA" id="ARBA00023274"/>
    </source>
</evidence>
<dbReference type="EMBL" id="JAUIZM010000019">
    <property type="protein sequence ID" value="KAK1352113.1"/>
    <property type="molecule type" value="Genomic_DNA"/>
</dbReference>
<accession>A0AAD8LXK5</accession>
<dbReference type="InterPro" id="IPR005175">
    <property type="entry name" value="PPC_dom"/>
</dbReference>
<gene>
    <name evidence="8" type="ORF">POM88_053617</name>
</gene>
<dbReference type="AlphaFoldDB" id="A0AAD8LXK5"/>
<reference evidence="8" key="2">
    <citation type="submission" date="2023-05" db="EMBL/GenBank/DDBJ databases">
        <authorList>
            <person name="Schelkunov M.I."/>
        </authorList>
    </citation>
    <scope>NUCLEOTIDE SEQUENCE</scope>
    <source>
        <strain evidence="8">Hsosn_3</strain>
        <tissue evidence="8">Leaf</tissue>
    </source>
</reference>
<name>A0AAD8LXK5_9APIA</name>
<dbReference type="GO" id="GO:0006412">
    <property type="term" value="P:translation"/>
    <property type="evidence" value="ECO:0007669"/>
    <property type="project" value="InterPro"/>
</dbReference>
<keyword evidence="2" id="KW-0689">Ribosomal protein</keyword>
<keyword evidence="9" id="KW-1185">Reference proteome</keyword>
<evidence type="ECO:0000313" key="8">
    <source>
        <dbReference type="EMBL" id="KAK1352113.1"/>
    </source>
</evidence>
<dbReference type="SUPFAM" id="SSF117856">
    <property type="entry name" value="AF0104/ALDC/Ptd012-like"/>
    <property type="match status" value="1"/>
</dbReference>